<evidence type="ECO:0000313" key="2">
    <source>
        <dbReference type="Proteomes" id="UP000229756"/>
    </source>
</evidence>
<sequence length="462" mass="53357">MDEIMIDDNENLKKKIFEEILISPVPEVLGENKTFEEMLDESSVNEVNRTLLDKDNKYAHVIKDPHSAEFFIEDLLRTLRPVNEEDYFKAVASSSKFGGSYDQYLTYKEGQMQKSKAVAFGKYFREAALLFEKSLRENITSEMMHDYLYKKMLVKIKSDRINDLQKICSESVDLFSDDYERGFKYAKTYLSVSLSEFEIYKRKRLQFKEALYLSIESGSPILFFIPQCLRYFYDQNGDQQIIANLDPFKYKSLNGEAKTKGFDNIFHESLTGLDMPSILSQIGVPVKIIVPVMDHELLRPERMNTDENHRKVKSYINALKLRYDQISCQKNIDIEVISSLGLFGVPCESSEFKSITEQLTKGGGVFGILTGVFGVSNRTYVYAVDEEFKRNNIDTERSAYYRSREFAELCRRYDVGEAYFHAIKMSDYRSAIGLAGVITRLPKGAEFDASIFNLVEDLITYQ</sequence>
<reference evidence="2" key="1">
    <citation type="submission" date="2017-09" db="EMBL/GenBank/DDBJ databases">
        <title>Depth-based differentiation of microbial function through sediment-hosted aquifers and enrichment of novel symbionts in the deep terrestrial subsurface.</title>
        <authorList>
            <person name="Probst A.J."/>
            <person name="Ladd B."/>
            <person name="Jarett J.K."/>
            <person name="Geller-Mcgrath D.E."/>
            <person name="Sieber C.M.K."/>
            <person name="Emerson J.B."/>
            <person name="Anantharaman K."/>
            <person name="Thomas B.C."/>
            <person name="Malmstrom R."/>
            <person name="Stieglmeier M."/>
            <person name="Klingl A."/>
            <person name="Woyke T."/>
            <person name="Ryan C.M."/>
            <person name="Banfield J.F."/>
        </authorList>
    </citation>
    <scope>NUCLEOTIDE SEQUENCE [LARGE SCALE GENOMIC DNA]</scope>
</reference>
<dbReference type="Proteomes" id="UP000229756">
    <property type="component" value="Unassembled WGS sequence"/>
</dbReference>
<dbReference type="AlphaFoldDB" id="A0A2M8EMU4"/>
<comment type="caution">
    <text evidence="1">The sequence shown here is derived from an EMBL/GenBank/DDBJ whole genome shotgun (WGS) entry which is preliminary data.</text>
</comment>
<organism evidence="1 2">
    <name type="scientific">candidate division WWE3 bacterium CG_4_9_14_0_2_um_filter_35_11</name>
    <dbReference type="NCBI Taxonomy" id="1975077"/>
    <lineage>
        <taxon>Bacteria</taxon>
        <taxon>Katanobacteria</taxon>
    </lineage>
</organism>
<accession>A0A2M8EMU4</accession>
<evidence type="ECO:0000313" key="1">
    <source>
        <dbReference type="EMBL" id="PJC24064.1"/>
    </source>
</evidence>
<proteinExistence type="predicted"/>
<dbReference type="EMBL" id="PFSJ01000002">
    <property type="protein sequence ID" value="PJC24064.1"/>
    <property type="molecule type" value="Genomic_DNA"/>
</dbReference>
<gene>
    <name evidence="1" type="ORF">CO058_00100</name>
</gene>
<protein>
    <submittedName>
        <fullName evidence="1">Uncharacterized protein</fullName>
    </submittedName>
</protein>
<name>A0A2M8EMU4_UNCKA</name>